<evidence type="ECO:0000313" key="3">
    <source>
        <dbReference type="EMBL" id="PNX84376.1"/>
    </source>
</evidence>
<gene>
    <name evidence="3" type="ORF">L195_g040436</name>
</gene>
<sequence>MKIATISAGRGSDEDNDEMEEDVKLTRGEDSNKSLQRRIRKQCMLCSRSRSGLRYQFSLVLVVRLHKFVGMFYYCGWITHCWYLGVGFLHCWGQNLEKNLRRIQAVVHFF</sequence>
<reference evidence="3 4" key="2">
    <citation type="journal article" date="2017" name="Front. Plant Sci.">
        <title>Gene Classification and Mining of Molecular Markers Useful in Red Clover (Trifolium pratense) Breeding.</title>
        <authorList>
            <person name="Istvanek J."/>
            <person name="Dluhosova J."/>
            <person name="Dluhos P."/>
            <person name="Patkova L."/>
            <person name="Nedelnik J."/>
            <person name="Repkova J."/>
        </authorList>
    </citation>
    <scope>NUCLEOTIDE SEQUENCE [LARGE SCALE GENOMIC DNA]</scope>
    <source>
        <strain evidence="4">cv. Tatra</strain>
        <tissue evidence="3">Young leaves</tissue>
    </source>
</reference>
<organism evidence="3 4">
    <name type="scientific">Trifolium pratense</name>
    <name type="common">Red clover</name>
    <dbReference type="NCBI Taxonomy" id="57577"/>
    <lineage>
        <taxon>Eukaryota</taxon>
        <taxon>Viridiplantae</taxon>
        <taxon>Streptophyta</taxon>
        <taxon>Embryophyta</taxon>
        <taxon>Tracheophyta</taxon>
        <taxon>Spermatophyta</taxon>
        <taxon>Magnoliopsida</taxon>
        <taxon>eudicotyledons</taxon>
        <taxon>Gunneridae</taxon>
        <taxon>Pentapetalae</taxon>
        <taxon>rosids</taxon>
        <taxon>fabids</taxon>
        <taxon>Fabales</taxon>
        <taxon>Fabaceae</taxon>
        <taxon>Papilionoideae</taxon>
        <taxon>50 kb inversion clade</taxon>
        <taxon>NPAAA clade</taxon>
        <taxon>Hologalegina</taxon>
        <taxon>IRL clade</taxon>
        <taxon>Trifolieae</taxon>
        <taxon>Trifolium</taxon>
    </lineage>
</organism>
<protein>
    <submittedName>
        <fullName evidence="3">Uncharacterized protein</fullName>
    </submittedName>
</protein>
<feature type="transmembrane region" description="Helical" evidence="2">
    <location>
        <begin position="71"/>
        <end position="92"/>
    </location>
</feature>
<keyword evidence="2" id="KW-0812">Transmembrane</keyword>
<dbReference type="EMBL" id="ASHM01046185">
    <property type="protein sequence ID" value="PNX84376.1"/>
    <property type="molecule type" value="Genomic_DNA"/>
</dbReference>
<evidence type="ECO:0000256" key="1">
    <source>
        <dbReference type="SAM" id="MobiDB-lite"/>
    </source>
</evidence>
<accession>A0A2K3M0R4</accession>
<reference evidence="3 4" key="1">
    <citation type="journal article" date="2014" name="Am. J. Bot.">
        <title>Genome assembly and annotation for red clover (Trifolium pratense; Fabaceae).</title>
        <authorList>
            <person name="Istvanek J."/>
            <person name="Jaros M."/>
            <person name="Krenek A."/>
            <person name="Repkova J."/>
        </authorList>
    </citation>
    <scope>NUCLEOTIDE SEQUENCE [LARGE SCALE GENOMIC DNA]</scope>
    <source>
        <strain evidence="4">cv. Tatra</strain>
        <tissue evidence="3">Young leaves</tissue>
    </source>
</reference>
<dbReference type="Proteomes" id="UP000236291">
    <property type="component" value="Unassembled WGS sequence"/>
</dbReference>
<evidence type="ECO:0000313" key="4">
    <source>
        <dbReference type="Proteomes" id="UP000236291"/>
    </source>
</evidence>
<proteinExistence type="predicted"/>
<feature type="compositionally biased region" description="Basic and acidic residues" evidence="1">
    <location>
        <begin position="22"/>
        <end position="32"/>
    </location>
</feature>
<comment type="caution">
    <text evidence="3">The sequence shown here is derived from an EMBL/GenBank/DDBJ whole genome shotgun (WGS) entry which is preliminary data.</text>
</comment>
<feature type="region of interest" description="Disordered" evidence="1">
    <location>
        <begin position="1"/>
        <end position="32"/>
    </location>
</feature>
<name>A0A2K3M0R4_TRIPR</name>
<keyword evidence="2" id="KW-0472">Membrane</keyword>
<keyword evidence="2" id="KW-1133">Transmembrane helix</keyword>
<evidence type="ECO:0000256" key="2">
    <source>
        <dbReference type="SAM" id="Phobius"/>
    </source>
</evidence>
<dbReference type="AlphaFoldDB" id="A0A2K3M0R4"/>